<comment type="function">
    <text evidence="1 12">The M ring may be actively involved in energy transduction.</text>
</comment>
<keyword evidence="10 12" id="KW-0975">Bacterial flagellum</keyword>
<gene>
    <name evidence="18" type="ORF">B1H58_07215</name>
</gene>
<dbReference type="EMBL" id="CP019706">
    <property type="protein sequence ID" value="ARJ41833.1"/>
    <property type="molecule type" value="Genomic_DNA"/>
</dbReference>
<dbReference type="Gene3D" id="3.30.300.30">
    <property type="match status" value="1"/>
</dbReference>
<evidence type="ECO:0000256" key="15">
    <source>
        <dbReference type="SAM" id="Phobius"/>
    </source>
</evidence>
<evidence type="ECO:0000256" key="11">
    <source>
        <dbReference type="ARBA" id="ARBA00025936"/>
    </source>
</evidence>
<dbReference type="InterPro" id="IPR013556">
    <property type="entry name" value="Flag_M-ring_C"/>
</dbReference>
<evidence type="ECO:0000313" key="18">
    <source>
        <dbReference type="EMBL" id="ARJ41833.1"/>
    </source>
</evidence>
<dbReference type="Pfam" id="PF08345">
    <property type="entry name" value="YscJ_FliF_C"/>
    <property type="match status" value="1"/>
</dbReference>
<evidence type="ECO:0000256" key="12">
    <source>
        <dbReference type="PIRNR" id="PIRNR004862"/>
    </source>
</evidence>
<keyword evidence="19" id="KW-1185">Reference proteome</keyword>
<evidence type="ECO:0000256" key="6">
    <source>
        <dbReference type="ARBA" id="ARBA00022475"/>
    </source>
</evidence>
<feature type="domain" description="Flagellar M-ring N-terminal" evidence="16">
    <location>
        <begin position="50"/>
        <end position="224"/>
    </location>
</feature>
<keyword evidence="18" id="KW-0969">Cilium</keyword>
<evidence type="ECO:0000256" key="13">
    <source>
        <dbReference type="SAM" id="Coils"/>
    </source>
</evidence>
<feature type="domain" description="Flagellar M-ring C-terminal" evidence="17">
    <location>
        <begin position="254"/>
        <end position="433"/>
    </location>
</feature>
<dbReference type="InterPro" id="IPR043427">
    <property type="entry name" value="YscJ/FliF"/>
</dbReference>
<dbReference type="GO" id="GO:0003774">
    <property type="term" value="F:cytoskeletal motor activity"/>
    <property type="evidence" value="ECO:0007669"/>
    <property type="project" value="InterPro"/>
</dbReference>
<dbReference type="AlphaFoldDB" id="A0A1W6B457"/>
<evidence type="ECO:0000313" key="19">
    <source>
        <dbReference type="Proteomes" id="UP000192900"/>
    </source>
</evidence>
<keyword evidence="7 15" id="KW-0812">Transmembrane</keyword>
<dbReference type="KEGG" id="palh:B1H58_07215"/>
<evidence type="ECO:0000256" key="3">
    <source>
        <dbReference type="ARBA" id="ARBA00004651"/>
    </source>
</evidence>
<comment type="subunit">
    <text evidence="11">The basal body constitutes a major portion of the flagellar organelle and consists of four rings (L,P,S, and M) mounted on a central rod. The M ring is integral to the inner membrane of the cell and may be connected to the flagellar rod via the S ring. The S (supramembrane ring) lies just distal to the M ring. The L and P rings lie in the outer membrane and the periplasmic space, respectively.</text>
</comment>
<evidence type="ECO:0000256" key="1">
    <source>
        <dbReference type="ARBA" id="ARBA00003820"/>
    </source>
</evidence>
<feature type="transmembrane region" description="Helical" evidence="15">
    <location>
        <begin position="29"/>
        <end position="49"/>
    </location>
</feature>
<evidence type="ECO:0000256" key="14">
    <source>
        <dbReference type="SAM" id="MobiDB-lite"/>
    </source>
</evidence>
<dbReference type="RefSeq" id="WP_085069017.1">
    <property type="nucleotide sequence ID" value="NZ_CP019706.1"/>
</dbReference>
<proteinExistence type="inferred from homology"/>
<dbReference type="STRING" id="1891675.B1H58_07215"/>
<reference evidence="18 19" key="1">
    <citation type="submission" date="2017-02" db="EMBL/GenBank/DDBJ databases">
        <title>Complete genome sequence of the drought resistance-promoting endophyte Pantoea alhagi LTYR-11Z.</title>
        <authorList>
            <person name="Zhang L."/>
        </authorList>
    </citation>
    <scope>NUCLEOTIDE SEQUENCE [LARGE SCALE GENOMIC DNA]</scope>
    <source>
        <strain evidence="18 19">LTYR-11Z</strain>
    </source>
</reference>
<feature type="transmembrane region" description="Helical" evidence="15">
    <location>
        <begin position="449"/>
        <end position="471"/>
    </location>
</feature>
<dbReference type="Proteomes" id="UP000192900">
    <property type="component" value="Chromosome"/>
</dbReference>
<feature type="coiled-coil region" evidence="13">
    <location>
        <begin position="480"/>
        <end position="513"/>
    </location>
</feature>
<accession>A0A1W6B457</accession>
<dbReference type="OrthoDB" id="8554211at2"/>
<sequence length="554" mass="61689">MDASDNSSKPKTQLNFTSMVERFRANPRFLFIILAAAFISVIIALLFWAKTPDYRVLYSNISDEDGGAIVAQLTQMNVPYRFQEHGGAIMVPADRVYEARLKLAQQGLPKGGQVGFELLDQEKFGLSQFNEQINYQRALEGELARTIEKLGPVRSARVHLAIPKQTLFVREQKLPSASVTLDLNAGRSLDAGQVNAISWLISSAVPGLNADNVTLVDQRGNLLTQRGAQAIQTSQLKYINEIEADYRQRIQAILAPVVGAANVKTQVTAQIDFTTHEQTAEQYQPNSAPENMAVRSRQINSSEQGNKAAPGGVPGALSNQPSAPPSAPIEQPAAANNAQTGAKSEAVPTQPYSRQKDETTNYELNRTLIHTKRSPGTIERLSVAVVVNYQLDKEGKPVALDKEQMEKIQALVKEAMGYSSERGDSLNVVNSLFTDEPAEPETPFWLRPVFIDSMLIAGRYLLVLLVALVLWRKMLQPFWIKHQELALQRLELEKEARQARLDAQLRKAEMREQAKAQQRVETEVNVQQLRSMAEQDPQVIALVLRQWMNKEQSS</sequence>
<evidence type="ECO:0000256" key="4">
    <source>
        <dbReference type="ARBA" id="ARBA00007971"/>
    </source>
</evidence>
<keyword evidence="18" id="KW-0966">Cell projection</keyword>
<protein>
    <recommendedName>
        <fullName evidence="5 12">Flagellar M-ring protein</fullName>
    </recommendedName>
</protein>
<dbReference type="InterPro" id="IPR006182">
    <property type="entry name" value="FliF_N_dom"/>
</dbReference>
<dbReference type="GO" id="GO:0005886">
    <property type="term" value="C:plasma membrane"/>
    <property type="evidence" value="ECO:0007669"/>
    <property type="project" value="UniProtKB-SubCell"/>
</dbReference>
<evidence type="ECO:0000259" key="17">
    <source>
        <dbReference type="Pfam" id="PF08345"/>
    </source>
</evidence>
<evidence type="ECO:0000256" key="9">
    <source>
        <dbReference type="ARBA" id="ARBA00023136"/>
    </source>
</evidence>
<keyword evidence="13" id="KW-0175">Coiled coil</keyword>
<dbReference type="GO" id="GO:0009431">
    <property type="term" value="C:bacterial-type flagellum basal body, MS ring"/>
    <property type="evidence" value="ECO:0007669"/>
    <property type="project" value="InterPro"/>
</dbReference>
<organism evidence="18 19">
    <name type="scientific">Pantoea alhagi</name>
    <dbReference type="NCBI Taxonomy" id="1891675"/>
    <lineage>
        <taxon>Bacteria</taxon>
        <taxon>Pseudomonadati</taxon>
        <taxon>Pseudomonadota</taxon>
        <taxon>Gammaproteobacteria</taxon>
        <taxon>Enterobacterales</taxon>
        <taxon>Erwiniaceae</taxon>
        <taxon>Pantoea</taxon>
    </lineage>
</organism>
<dbReference type="InterPro" id="IPR000067">
    <property type="entry name" value="FlgMring_FliF"/>
</dbReference>
<feature type="region of interest" description="Disordered" evidence="14">
    <location>
        <begin position="277"/>
        <end position="361"/>
    </location>
</feature>
<name>A0A1W6B457_9GAMM</name>
<evidence type="ECO:0000256" key="2">
    <source>
        <dbReference type="ARBA" id="ARBA00004117"/>
    </source>
</evidence>
<feature type="compositionally biased region" description="Polar residues" evidence="14">
    <location>
        <begin position="280"/>
        <end position="289"/>
    </location>
</feature>
<keyword evidence="8 15" id="KW-1133">Transmembrane helix</keyword>
<dbReference type="PANTHER" id="PTHR30046">
    <property type="entry name" value="FLAGELLAR M-RING PROTEIN"/>
    <property type="match status" value="1"/>
</dbReference>
<keyword evidence="9 15" id="KW-0472">Membrane</keyword>
<keyword evidence="6" id="KW-1003">Cell membrane</keyword>
<comment type="subcellular location">
    <subcellularLocation>
        <location evidence="2 12">Bacterial flagellum basal body</location>
    </subcellularLocation>
    <subcellularLocation>
        <location evidence="3">Cell membrane</location>
        <topology evidence="3">Multi-pass membrane protein</topology>
    </subcellularLocation>
</comment>
<dbReference type="PRINTS" id="PR01009">
    <property type="entry name" value="FLGMRINGFLIF"/>
</dbReference>
<dbReference type="GO" id="GO:0071973">
    <property type="term" value="P:bacterial-type flagellum-dependent cell motility"/>
    <property type="evidence" value="ECO:0007669"/>
    <property type="project" value="InterPro"/>
</dbReference>
<dbReference type="PANTHER" id="PTHR30046:SF0">
    <property type="entry name" value="FLAGELLAR M-RING PROTEIN"/>
    <property type="match status" value="1"/>
</dbReference>
<evidence type="ECO:0000256" key="5">
    <source>
        <dbReference type="ARBA" id="ARBA00017949"/>
    </source>
</evidence>
<dbReference type="PIRSF" id="PIRSF004862">
    <property type="entry name" value="FliF"/>
    <property type="match status" value="1"/>
</dbReference>
<dbReference type="NCBIfam" id="TIGR00206">
    <property type="entry name" value="fliF"/>
    <property type="match status" value="1"/>
</dbReference>
<evidence type="ECO:0000256" key="10">
    <source>
        <dbReference type="ARBA" id="ARBA00023143"/>
    </source>
</evidence>
<evidence type="ECO:0000259" key="16">
    <source>
        <dbReference type="Pfam" id="PF01514"/>
    </source>
</evidence>
<comment type="similarity">
    <text evidence="4 12">Belongs to the FliF family.</text>
</comment>
<keyword evidence="18" id="KW-0282">Flagellum</keyword>
<dbReference type="InterPro" id="IPR045851">
    <property type="entry name" value="AMP-bd_C_sf"/>
</dbReference>
<evidence type="ECO:0000256" key="7">
    <source>
        <dbReference type="ARBA" id="ARBA00022692"/>
    </source>
</evidence>
<dbReference type="Pfam" id="PF01514">
    <property type="entry name" value="YscJ_FliF"/>
    <property type="match status" value="1"/>
</dbReference>
<evidence type="ECO:0000256" key="8">
    <source>
        <dbReference type="ARBA" id="ARBA00022989"/>
    </source>
</evidence>